<keyword evidence="2" id="KW-1185">Reference proteome</keyword>
<evidence type="ECO:0000313" key="2">
    <source>
        <dbReference type="Proteomes" id="UP001634394"/>
    </source>
</evidence>
<dbReference type="AlphaFoldDB" id="A0ABD3W916"/>
<sequence length="96" mass="11317">MPYPEKLEMESLKSLKVPAAVPEELKLLIDLNERKERCEEIELIAGDIRSTHCFYMKQQDVELTSFEKAECDMHRIVLLLEGLNVERYFLHPRNVL</sequence>
<dbReference type="EMBL" id="JBJQND010000007">
    <property type="protein sequence ID" value="KAL3870395.1"/>
    <property type="molecule type" value="Genomic_DNA"/>
</dbReference>
<proteinExistence type="predicted"/>
<gene>
    <name evidence="1" type="ORF">ACJMK2_038463</name>
</gene>
<protein>
    <submittedName>
        <fullName evidence="1">Uncharacterized protein</fullName>
    </submittedName>
</protein>
<accession>A0ABD3W916</accession>
<comment type="caution">
    <text evidence="1">The sequence shown here is derived from an EMBL/GenBank/DDBJ whole genome shotgun (WGS) entry which is preliminary data.</text>
</comment>
<reference evidence="1 2" key="1">
    <citation type="submission" date="2024-11" db="EMBL/GenBank/DDBJ databases">
        <title>Chromosome-level genome assembly of the freshwater bivalve Anodonta woodiana.</title>
        <authorList>
            <person name="Chen X."/>
        </authorList>
    </citation>
    <scope>NUCLEOTIDE SEQUENCE [LARGE SCALE GENOMIC DNA]</scope>
    <source>
        <strain evidence="1">MN2024</strain>
        <tissue evidence="1">Gills</tissue>
    </source>
</reference>
<name>A0ABD3W916_SINWO</name>
<dbReference type="Proteomes" id="UP001634394">
    <property type="component" value="Unassembled WGS sequence"/>
</dbReference>
<evidence type="ECO:0000313" key="1">
    <source>
        <dbReference type="EMBL" id="KAL3870395.1"/>
    </source>
</evidence>
<organism evidence="1 2">
    <name type="scientific">Sinanodonta woodiana</name>
    <name type="common">Chinese pond mussel</name>
    <name type="synonym">Anodonta woodiana</name>
    <dbReference type="NCBI Taxonomy" id="1069815"/>
    <lineage>
        <taxon>Eukaryota</taxon>
        <taxon>Metazoa</taxon>
        <taxon>Spiralia</taxon>
        <taxon>Lophotrochozoa</taxon>
        <taxon>Mollusca</taxon>
        <taxon>Bivalvia</taxon>
        <taxon>Autobranchia</taxon>
        <taxon>Heteroconchia</taxon>
        <taxon>Palaeoheterodonta</taxon>
        <taxon>Unionida</taxon>
        <taxon>Unionoidea</taxon>
        <taxon>Unionidae</taxon>
        <taxon>Unioninae</taxon>
        <taxon>Sinanodonta</taxon>
    </lineage>
</organism>